<dbReference type="GO" id="GO:0005655">
    <property type="term" value="C:nucleolar ribonuclease P complex"/>
    <property type="evidence" value="ECO:0007669"/>
    <property type="project" value="InterPro"/>
</dbReference>
<proteinExistence type="predicted"/>
<evidence type="ECO:0000313" key="1">
    <source>
        <dbReference type="WBParaSite" id="GPUH_0002591601-mRNA-1"/>
    </source>
</evidence>
<protein>
    <submittedName>
        <fullName evidence="1">UBC core domain-containing protein</fullName>
    </submittedName>
</protein>
<reference evidence="1" key="1">
    <citation type="submission" date="2016-06" db="UniProtKB">
        <authorList>
            <consortium name="WormBaseParasite"/>
        </authorList>
    </citation>
    <scope>IDENTIFICATION</scope>
</reference>
<dbReference type="GO" id="GO:0000172">
    <property type="term" value="C:ribonuclease MRP complex"/>
    <property type="evidence" value="ECO:0007669"/>
    <property type="project" value="InterPro"/>
</dbReference>
<accession>A0A183EY45</accession>
<name>A0A183EY45_9BILA</name>
<dbReference type="PANTHER" id="PTHR22731:SF3">
    <property type="entry name" value="RIBONUCLEASES P_MRP PROTEIN SUBUNIT POP1"/>
    <property type="match status" value="1"/>
</dbReference>
<dbReference type="InterPro" id="IPR039182">
    <property type="entry name" value="Pop1"/>
</dbReference>
<sequence>LRQLCIPEVGASFAFKAALDGRFEIPVQLYEPGLYPDGFIAPVRFLWTTNRDDGGYSLVLWVHPSSSDAVLSKLKQLLNLKKRDQEMKEQAGKLPSSIDEWRLRNLQIRTDVYENEEGLKVLDLSDQLIRFRLHGPKACAVLHEVLAVVEEKTDSNEPWISEFM</sequence>
<organism evidence="1">
    <name type="scientific">Gongylonema pulchrum</name>
    <dbReference type="NCBI Taxonomy" id="637853"/>
    <lineage>
        <taxon>Eukaryota</taxon>
        <taxon>Metazoa</taxon>
        <taxon>Ecdysozoa</taxon>
        <taxon>Nematoda</taxon>
        <taxon>Chromadorea</taxon>
        <taxon>Rhabditida</taxon>
        <taxon>Spirurina</taxon>
        <taxon>Spiruromorpha</taxon>
        <taxon>Spiruroidea</taxon>
        <taxon>Gongylonematidae</taxon>
        <taxon>Gongylonema</taxon>
    </lineage>
</organism>
<dbReference type="AlphaFoldDB" id="A0A183EY45"/>
<dbReference type="PANTHER" id="PTHR22731">
    <property type="entry name" value="RIBONUCLEASES P/MRP PROTEIN SUBUNIT POP1"/>
    <property type="match status" value="1"/>
</dbReference>
<dbReference type="GO" id="GO:0001682">
    <property type="term" value="P:tRNA 5'-leader removal"/>
    <property type="evidence" value="ECO:0007669"/>
    <property type="project" value="InterPro"/>
</dbReference>
<dbReference type="WBParaSite" id="GPUH_0002591601-mRNA-1">
    <property type="protein sequence ID" value="GPUH_0002591601-mRNA-1"/>
    <property type="gene ID" value="GPUH_0002591601"/>
</dbReference>